<keyword evidence="1" id="KW-1133">Transmembrane helix</keyword>
<evidence type="ECO:0000256" key="1">
    <source>
        <dbReference type="SAM" id="Phobius"/>
    </source>
</evidence>
<proteinExistence type="predicted"/>
<dbReference type="InterPro" id="IPR019844">
    <property type="entry name" value="CSD_CS"/>
</dbReference>
<reference evidence="3" key="1">
    <citation type="submission" date="2018-05" db="EMBL/GenBank/DDBJ databases">
        <authorList>
            <person name="Lanie J.A."/>
            <person name="Ng W.-L."/>
            <person name="Kazmierczak K.M."/>
            <person name="Andrzejewski T.M."/>
            <person name="Davidsen T.M."/>
            <person name="Wayne K.J."/>
            <person name="Tettelin H."/>
            <person name="Glass J.I."/>
            <person name="Rusch D."/>
            <person name="Podicherti R."/>
            <person name="Tsui H.-C.T."/>
            <person name="Winkler M.E."/>
        </authorList>
    </citation>
    <scope>NUCLEOTIDE SEQUENCE</scope>
</reference>
<dbReference type="GO" id="GO:0003676">
    <property type="term" value="F:nucleic acid binding"/>
    <property type="evidence" value="ECO:0007669"/>
    <property type="project" value="InterPro"/>
</dbReference>
<keyword evidence="1" id="KW-0812">Transmembrane</keyword>
<dbReference type="InterPro" id="IPR002059">
    <property type="entry name" value="CSP_DNA-bd"/>
</dbReference>
<dbReference type="EMBL" id="UINC01000167">
    <property type="protein sequence ID" value="SUZ50392.1"/>
    <property type="molecule type" value="Genomic_DNA"/>
</dbReference>
<organism evidence="3">
    <name type="scientific">marine metagenome</name>
    <dbReference type="NCBI Taxonomy" id="408172"/>
    <lineage>
        <taxon>unclassified sequences</taxon>
        <taxon>metagenomes</taxon>
        <taxon>ecological metagenomes</taxon>
    </lineage>
</organism>
<dbReference type="CDD" id="cd04458">
    <property type="entry name" value="CSP_CDS"/>
    <property type="match status" value="1"/>
</dbReference>
<dbReference type="InterPro" id="IPR011129">
    <property type="entry name" value="CSD"/>
</dbReference>
<evidence type="ECO:0000313" key="3">
    <source>
        <dbReference type="EMBL" id="SUZ50392.1"/>
    </source>
</evidence>
<dbReference type="PROSITE" id="PS00352">
    <property type="entry name" value="CSD_1"/>
    <property type="match status" value="1"/>
</dbReference>
<accession>A0A381N711</accession>
<dbReference type="InterPro" id="IPR050181">
    <property type="entry name" value="Cold_shock_domain"/>
</dbReference>
<dbReference type="SUPFAM" id="SSF50249">
    <property type="entry name" value="Nucleic acid-binding proteins"/>
    <property type="match status" value="1"/>
</dbReference>
<keyword evidence="1" id="KW-0472">Membrane</keyword>
<dbReference type="PANTHER" id="PTHR11544">
    <property type="entry name" value="COLD SHOCK DOMAIN CONTAINING PROTEINS"/>
    <property type="match status" value="1"/>
</dbReference>
<dbReference type="PRINTS" id="PR00050">
    <property type="entry name" value="COLDSHOCK"/>
</dbReference>
<feature type="domain" description="CSD" evidence="2">
    <location>
        <begin position="62"/>
        <end position="126"/>
    </location>
</feature>
<gene>
    <name evidence="3" type="ORF">METZ01_LOCUS3246</name>
</gene>
<dbReference type="PROSITE" id="PS51857">
    <property type="entry name" value="CSD_2"/>
    <property type="match status" value="1"/>
</dbReference>
<dbReference type="InterPro" id="IPR012340">
    <property type="entry name" value="NA-bd_OB-fold"/>
</dbReference>
<dbReference type="Gene3D" id="2.40.50.140">
    <property type="entry name" value="Nucleic acid-binding proteins"/>
    <property type="match status" value="1"/>
</dbReference>
<sequence>MLFRSLVTSAIFAAIYGFIFASLVPGIARNIWLISFVLLWSLGFLSILGFVYGRRLKKAFKGETGTIKWFDPSKGYGFLIRDKGGDLFVHLRSVRPEDRRKLRENTRVKFTVEDTEKGPQAENITII</sequence>
<dbReference type="Pfam" id="PF00313">
    <property type="entry name" value="CSD"/>
    <property type="match status" value="1"/>
</dbReference>
<protein>
    <recommendedName>
        <fullName evidence="2">CSD domain-containing protein</fullName>
    </recommendedName>
</protein>
<evidence type="ECO:0000259" key="2">
    <source>
        <dbReference type="PROSITE" id="PS51857"/>
    </source>
</evidence>
<dbReference type="SMART" id="SM00357">
    <property type="entry name" value="CSP"/>
    <property type="match status" value="1"/>
</dbReference>
<name>A0A381N711_9ZZZZ</name>
<dbReference type="AlphaFoldDB" id="A0A381N711"/>
<feature type="transmembrane region" description="Helical" evidence="1">
    <location>
        <begin position="31"/>
        <end position="52"/>
    </location>
</feature>